<reference evidence="2 3" key="1">
    <citation type="journal article" date="2020" name="Int. J. Syst. Evol. Microbiol.">
        <title>Reclassification of Streptomyces castelarensis and Streptomyces sporoclivatus as later heterotypic synonyms of Streptomyces antimycoticus.</title>
        <authorList>
            <person name="Komaki H."/>
            <person name="Tamura T."/>
        </authorList>
    </citation>
    <scope>NUCLEOTIDE SEQUENCE [LARGE SCALE GENOMIC DNA]</scope>
    <source>
        <strain evidence="2 3">NBRC 100767</strain>
    </source>
</reference>
<feature type="region of interest" description="Disordered" evidence="1">
    <location>
        <begin position="16"/>
        <end position="65"/>
    </location>
</feature>
<dbReference type="Proteomes" id="UP000463951">
    <property type="component" value="Chromosome"/>
</dbReference>
<evidence type="ECO:0000313" key="2">
    <source>
        <dbReference type="EMBL" id="BBJ41332.1"/>
    </source>
</evidence>
<proteinExistence type="predicted"/>
<feature type="compositionally biased region" description="Acidic residues" evidence="1">
    <location>
        <begin position="50"/>
        <end position="59"/>
    </location>
</feature>
<name>A0A499UKI6_9ACTN</name>
<dbReference type="AntiFam" id="ANF00142">
    <property type="entry name" value="Shadow ORF (opposite yadG)"/>
</dbReference>
<gene>
    <name evidence="2" type="ORF">SSPO_040500</name>
</gene>
<accession>A0A499UKI6</accession>
<dbReference type="AlphaFoldDB" id="A0A499UKI6"/>
<evidence type="ECO:0000256" key="1">
    <source>
        <dbReference type="SAM" id="MobiDB-lite"/>
    </source>
</evidence>
<organism evidence="2 3">
    <name type="scientific">Streptomyces antimycoticus</name>
    <dbReference type="NCBI Taxonomy" id="68175"/>
    <lineage>
        <taxon>Bacteria</taxon>
        <taxon>Bacillati</taxon>
        <taxon>Actinomycetota</taxon>
        <taxon>Actinomycetes</taxon>
        <taxon>Kitasatosporales</taxon>
        <taxon>Streptomycetaceae</taxon>
        <taxon>Streptomyces</taxon>
        <taxon>Streptomyces violaceusniger group</taxon>
    </lineage>
</organism>
<dbReference type="EMBL" id="AP019620">
    <property type="protein sequence ID" value="BBJ41332.1"/>
    <property type="molecule type" value="Genomic_DNA"/>
</dbReference>
<protein>
    <submittedName>
        <fullName evidence="2">Uncharacterized protein</fullName>
    </submittedName>
</protein>
<evidence type="ECO:0000313" key="3">
    <source>
        <dbReference type="Proteomes" id="UP000463951"/>
    </source>
</evidence>
<sequence length="84" mass="8660">MHVPLARRVEAVGRFVEHEQPGLGQQGGGEPESLAHAEGEAAGTVVGDVGETDLGEDVVDPPVRASWPRSAASAARFCRGVSEG</sequence>